<organism evidence="2 3">
    <name type="scientific">Prorocentrum cordatum</name>
    <dbReference type="NCBI Taxonomy" id="2364126"/>
    <lineage>
        <taxon>Eukaryota</taxon>
        <taxon>Sar</taxon>
        <taxon>Alveolata</taxon>
        <taxon>Dinophyceae</taxon>
        <taxon>Prorocentrales</taxon>
        <taxon>Prorocentraceae</taxon>
        <taxon>Prorocentrum</taxon>
    </lineage>
</organism>
<dbReference type="InterPro" id="IPR044053">
    <property type="entry name" value="AsaB-like"/>
</dbReference>
<dbReference type="Proteomes" id="UP001189429">
    <property type="component" value="Unassembled WGS sequence"/>
</dbReference>
<evidence type="ECO:0000313" key="2">
    <source>
        <dbReference type="EMBL" id="CAK0824437.1"/>
    </source>
</evidence>
<evidence type="ECO:0000256" key="1">
    <source>
        <dbReference type="ARBA" id="ARBA00023604"/>
    </source>
</evidence>
<proteinExistence type="inferred from homology"/>
<evidence type="ECO:0000313" key="3">
    <source>
        <dbReference type="Proteomes" id="UP001189429"/>
    </source>
</evidence>
<name>A0ABN9RYJ6_9DINO</name>
<sequence>MLAQSRLLLLRSAAAPPRAARGSARQVRRAALAPSAASAAGPPPAIGRARAASTRAVVYYQGPGAPASLASTGQVGTHRDLAGSDGEFFGVDPRPTEVAIEDGRGRRFTMDENGFQLERHEWGHVDYYSSRDVLDAYYPECERLVCERTGAKWALAFDHNVRAASRKKRHEIGGGKRVG</sequence>
<comment type="similarity">
    <text evidence="1">Belongs to the asaB hydroxylase/desaturase family.</text>
</comment>
<protein>
    <submittedName>
        <fullName evidence="2">Uncharacterized protein</fullName>
    </submittedName>
</protein>
<reference evidence="2" key="1">
    <citation type="submission" date="2023-10" db="EMBL/GenBank/DDBJ databases">
        <authorList>
            <person name="Chen Y."/>
            <person name="Shah S."/>
            <person name="Dougan E. K."/>
            <person name="Thang M."/>
            <person name="Chan C."/>
        </authorList>
    </citation>
    <scope>NUCLEOTIDE SEQUENCE [LARGE SCALE GENOMIC DNA]</scope>
</reference>
<dbReference type="PANTHER" id="PTHR34598">
    <property type="entry name" value="BLL6449 PROTEIN"/>
    <property type="match status" value="1"/>
</dbReference>
<keyword evidence="3" id="KW-1185">Reference proteome</keyword>
<dbReference type="EMBL" id="CAUYUJ010008605">
    <property type="protein sequence ID" value="CAK0824437.1"/>
    <property type="molecule type" value="Genomic_DNA"/>
</dbReference>
<dbReference type="PANTHER" id="PTHR34598:SF3">
    <property type="entry name" value="OXIDOREDUCTASE AN1597"/>
    <property type="match status" value="1"/>
</dbReference>
<gene>
    <name evidence="2" type="ORF">PCOR1329_LOCUS24846</name>
</gene>
<comment type="caution">
    <text evidence="2">The sequence shown here is derived from an EMBL/GenBank/DDBJ whole genome shotgun (WGS) entry which is preliminary data.</text>
</comment>
<accession>A0ABN9RYJ6</accession>